<organism evidence="1 2">
    <name type="scientific">Artemisia annua</name>
    <name type="common">Sweet wormwood</name>
    <dbReference type="NCBI Taxonomy" id="35608"/>
    <lineage>
        <taxon>Eukaryota</taxon>
        <taxon>Viridiplantae</taxon>
        <taxon>Streptophyta</taxon>
        <taxon>Embryophyta</taxon>
        <taxon>Tracheophyta</taxon>
        <taxon>Spermatophyta</taxon>
        <taxon>Magnoliopsida</taxon>
        <taxon>eudicotyledons</taxon>
        <taxon>Gunneridae</taxon>
        <taxon>Pentapetalae</taxon>
        <taxon>asterids</taxon>
        <taxon>campanulids</taxon>
        <taxon>Asterales</taxon>
        <taxon>Asteraceae</taxon>
        <taxon>Asteroideae</taxon>
        <taxon>Anthemideae</taxon>
        <taxon>Artemisiinae</taxon>
        <taxon>Artemisia</taxon>
    </lineage>
</organism>
<dbReference type="Proteomes" id="UP000245207">
    <property type="component" value="Unassembled WGS sequence"/>
</dbReference>
<accession>A0A2U1PS37</accession>
<proteinExistence type="predicted"/>
<protein>
    <submittedName>
        <fullName evidence="1">Uncharacterized protein</fullName>
    </submittedName>
</protein>
<name>A0A2U1PS37_ARTAN</name>
<sequence>MVQDFKFMTMASIHKMDSFGSTKLVYADEVVDNTIEDTSNKKEFSEDVNLLKEELEVDQDPSDILEPIIQETEWGEEDCDWYKYMAWYQTKRERRRYNALNKHSKKKTTRKLMEELITCAFKEYAQDGFGATHGIPYWSYKTYKCK</sequence>
<evidence type="ECO:0000313" key="1">
    <source>
        <dbReference type="EMBL" id="PWA88527.1"/>
    </source>
</evidence>
<dbReference type="EMBL" id="PKPP01000808">
    <property type="protein sequence ID" value="PWA88527.1"/>
    <property type="molecule type" value="Genomic_DNA"/>
</dbReference>
<reference evidence="1 2" key="1">
    <citation type="journal article" date="2018" name="Mol. Plant">
        <title>The genome of Artemisia annua provides insight into the evolution of Asteraceae family and artemisinin biosynthesis.</title>
        <authorList>
            <person name="Shen Q."/>
            <person name="Zhang L."/>
            <person name="Liao Z."/>
            <person name="Wang S."/>
            <person name="Yan T."/>
            <person name="Shi P."/>
            <person name="Liu M."/>
            <person name="Fu X."/>
            <person name="Pan Q."/>
            <person name="Wang Y."/>
            <person name="Lv Z."/>
            <person name="Lu X."/>
            <person name="Zhang F."/>
            <person name="Jiang W."/>
            <person name="Ma Y."/>
            <person name="Chen M."/>
            <person name="Hao X."/>
            <person name="Li L."/>
            <person name="Tang Y."/>
            <person name="Lv G."/>
            <person name="Zhou Y."/>
            <person name="Sun X."/>
            <person name="Brodelius P.E."/>
            <person name="Rose J.K.C."/>
            <person name="Tang K."/>
        </authorList>
    </citation>
    <scope>NUCLEOTIDE SEQUENCE [LARGE SCALE GENOMIC DNA]</scope>
    <source>
        <strain evidence="2">cv. Huhao1</strain>
        <tissue evidence="1">Leaf</tissue>
    </source>
</reference>
<dbReference type="AlphaFoldDB" id="A0A2U1PS37"/>
<gene>
    <name evidence="1" type="ORF">CTI12_AA119800</name>
</gene>
<keyword evidence="2" id="KW-1185">Reference proteome</keyword>
<evidence type="ECO:0000313" key="2">
    <source>
        <dbReference type="Proteomes" id="UP000245207"/>
    </source>
</evidence>
<comment type="caution">
    <text evidence="1">The sequence shown here is derived from an EMBL/GenBank/DDBJ whole genome shotgun (WGS) entry which is preliminary data.</text>
</comment>